<keyword evidence="2" id="KW-1133">Transmembrane helix</keyword>
<dbReference type="PROSITE" id="PS50887">
    <property type="entry name" value="GGDEF"/>
    <property type="match status" value="1"/>
</dbReference>
<dbReference type="SUPFAM" id="SSF55073">
    <property type="entry name" value="Nucleotide cyclase"/>
    <property type="match status" value="1"/>
</dbReference>
<dbReference type="EC" id="2.7.7.65" evidence="4"/>
<dbReference type="RefSeq" id="WP_415803693.1">
    <property type="nucleotide sequence ID" value="NZ_CBCSCT010000104.1"/>
</dbReference>
<accession>A0ABW1IN80</accession>
<dbReference type="InterPro" id="IPR029787">
    <property type="entry name" value="Nucleotide_cyclase"/>
</dbReference>
<protein>
    <submittedName>
        <fullName evidence="4">Diguanylate cyclase domain-containing protein</fullName>
        <ecNumber evidence="4">2.7.7.65</ecNumber>
    </submittedName>
</protein>
<dbReference type="PANTHER" id="PTHR46663">
    <property type="entry name" value="DIGUANYLATE CYCLASE DGCT-RELATED"/>
    <property type="match status" value="1"/>
</dbReference>
<keyword evidence="2" id="KW-0812">Transmembrane</keyword>
<gene>
    <name evidence="4" type="ORF">ACFPXP_08640</name>
</gene>
<dbReference type="Gene3D" id="3.30.70.270">
    <property type="match status" value="1"/>
</dbReference>
<dbReference type="Proteomes" id="UP001596250">
    <property type="component" value="Unassembled WGS sequence"/>
</dbReference>
<dbReference type="EMBL" id="JBHSQV010000107">
    <property type="protein sequence ID" value="MFC5986493.1"/>
    <property type="molecule type" value="Genomic_DNA"/>
</dbReference>
<feature type="transmembrane region" description="Helical" evidence="2">
    <location>
        <begin position="143"/>
        <end position="163"/>
    </location>
</feature>
<dbReference type="NCBIfam" id="TIGR00254">
    <property type="entry name" value="GGDEF"/>
    <property type="match status" value="1"/>
</dbReference>
<dbReference type="CDD" id="cd01949">
    <property type="entry name" value="GGDEF"/>
    <property type="match status" value="1"/>
</dbReference>
<dbReference type="GO" id="GO:0052621">
    <property type="term" value="F:diguanylate cyclase activity"/>
    <property type="evidence" value="ECO:0007669"/>
    <property type="project" value="UniProtKB-EC"/>
</dbReference>
<keyword evidence="4" id="KW-0808">Transferase</keyword>
<evidence type="ECO:0000313" key="4">
    <source>
        <dbReference type="EMBL" id="MFC5986493.1"/>
    </source>
</evidence>
<keyword evidence="5" id="KW-1185">Reference proteome</keyword>
<name>A0ABW1IN80_9BACL</name>
<feature type="domain" description="GGDEF" evidence="3">
    <location>
        <begin position="277"/>
        <end position="413"/>
    </location>
</feature>
<reference evidence="5" key="1">
    <citation type="journal article" date="2019" name="Int. J. Syst. Evol. Microbiol.">
        <title>The Global Catalogue of Microorganisms (GCM) 10K type strain sequencing project: providing services to taxonomists for standard genome sequencing and annotation.</title>
        <authorList>
            <consortium name="The Broad Institute Genomics Platform"/>
            <consortium name="The Broad Institute Genome Sequencing Center for Infectious Disease"/>
            <person name="Wu L."/>
            <person name="Ma J."/>
        </authorList>
    </citation>
    <scope>NUCLEOTIDE SEQUENCE [LARGE SCALE GENOMIC DNA]</scope>
    <source>
        <strain evidence="5">CCM 8749</strain>
    </source>
</reference>
<proteinExistence type="predicted"/>
<dbReference type="PANTHER" id="PTHR46663:SF2">
    <property type="entry name" value="GGDEF DOMAIN-CONTAINING PROTEIN"/>
    <property type="match status" value="1"/>
</dbReference>
<dbReference type="InterPro" id="IPR043128">
    <property type="entry name" value="Rev_trsase/Diguanyl_cyclase"/>
</dbReference>
<comment type="caution">
    <text evidence="4">The sequence shown here is derived from an EMBL/GenBank/DDBJ whole genome shotgun (WGS) entry which is preliminary data.</text>
</comment>
<dbReference type="InterPro" id="IPR000160">
    <property type="entry name" value="GGDEF_dom"/>
</dbReference>
<evidence type="ECO:0000256" key="1">
    <source>
        <dbReference type="SAM" id="Coils"/>
    </source>
</evidence>
<dbReference type="InterPro" id="IPR052163">
    <property type="entry name" value="DGC-Regulatory_Protein"/>
</dbReference>
<feature type="coiled-coil region" evidence="1">
    <location>
        <begin position="205"/>
        <end position="232"/>
    </location>
</feature>
<evidence type="ECO:0000313" key="5">
    <source>
        <dbReference type="Proteomes" id="UP001596250"/>
    </source>
</evidence>
<dbReference type="Pfam" id="PF00990">
    <property type="entry name" value="GGDEF"/>
    <property type="match status" value="1"/>
</dbReference>
<keyword evidence="2" id="KW-0472">Membrane</keyword>
<keyword evidence="4" id="KW-0548">Nucleotidyltransferase</keyword>
<dbReference type="SMART" id="SM00267">
    <property type="entry name" value="GGDEF"/>
    <property type="match status" value="1"/>
</dbReference>
<organism evidence="4 5">
    <name type="scientific">Marinicrinis lubricantis</name>
    <dbReference type="NCBI Taxonomy" id="2086470"/>
    <lineage>
        <taxon>Bacteria</taxon>
        <taxon>Bacillati</taxon>
        <taxon>Bacillota</taxon>
        <taxon>Bacilli</taxon>
        <taxon>Bacillales</taxon>
        <taxon>Paenibacillaceae</taxon>
    </lineage>
</organism>
<sequence length="418" mass="48607">MVEQLKKEMNMTSKRVEERINGMDQKELQKLELGSIVQKAYLKEMFDHITTQNDLQIYVVNPNRQIFVSSGSNELVEGTFTLFDGGYVAELDNEISVWLPEKRNHLADWSDGYYFTTMTISNLHIYCLVPIEGLLFFHLEIMILYFQATLLLFLVAVSFAFLCKRILTKSLSRLTQMTVDLPKRMEQEEKFEVRESGIHEVHALIRNFEAAAKTLKQMFQEAKKRNHLLTERTKELVESQKQLEYLARYDELTGLLNRRTFQEDIEQLLLDSKQHDEEFAVVYMDLDQFKDINDSLGHGAGDELLIIFAHRLQAFMNQVDQHKMKAYRLGGDEFILMIKNTDLLQTQGWCTQLVDAMREPMILFDNSYTISMSMGVSLFPADGDNVEKMIKNADSAMYRVKKSGKNGIQFFNDEDDSR</sequence>
<feature type="transmembrane region" description="Helical" evidence="2">
    <location>
        <begin position="112"/>
        <end position="131"/>
    </location>
</feature>
<evidence type="ECO:0000256" key="2">
    <source>
        <dbReference type="SAM" id="Phobius"/>
    </source>
</evidence>
<evidence type="ECO:0000259" key="3">
    <source>
        <dbReference type="PROSITE" id="PS50887"/>
    </source>
</evidence>
<keyword evidence="1" id="KW-0175">Coiled coil</keyword>